<name>A0A9N9LUN9_9HELO</name>
<sequence length="231" mass="26405">MHLLSSFEKFLIATTFWATINIFGRLFRFVVQTVDSVAPSVTSRKIEYQPLEHSKYADQFGSGSLLFKIMATCLIHQAVNFCLDIIVPLWEEFNRDGERVQRRVQARVSQSFGGFRELNKRLRKRDTYEGDLKIQKEPNVSATTQLISFERHKVEDQKEMTLDWDIVVEKGALDEMKETLGPPGGFGELGFVVEQDGVSFQAMGVGTKFNLRFSVHLSTMALFFEGLDLHI</sequence>
<organism evidence="1 2">
    <name type="scientific">Hymenoscyphus albidus</name>
    <dbReference type="NCBI Taxonomy" id="595503"/>
    <lineage>
        <taxon>Eukaryota</taxon>
        <taxon>Fungi</taxon>
        <taxon>Dikarya</taxon>
        <taxon>Ascomycota</taxon>
        <taxon>Pezizomycotina</taxon>
        <taxon>Leotiomycetes</taxon>
        <taxon>Helotiales</taxon>
        <taxon>Helotiaceae</taxon>
        <taxon>Hymenoscyphus</taxon>
    </lineage>
</organism>
<protein>
    <submittedName>
        <fullName evidence="1">Uncharacterized protein</fullName>
    </submittedName>
</protein>
<accession>A0A9N9LUN9</accession>
<evidence type="ECO:0000313" key="1">
    <source>
        <dbReference type="EMBL" id="CAG8978862.1"/>
    </source>
</evidence>
<proteinExistence type="predicted"/>
<dbReference type="Proteomes" id="UP000701801">
    <property type="component" value="Unassembled WGS sequence"/>
</dbReference>
<gene>
    <name evidence="1" type="ORF">HYALB_00008517</name>
</gene>
<dbReference type="EMBL" id="CAJVRM010000284">
    <property type="protein sequence ID" value="CAG8978862.1"/>
    <property type="molecule type" value="Genomic_DNA"/>
</dbReference>
<reference evidence="1" key="1">
    <citation type="submission" date="2021-07" db="EMBL/GenBank/DDBJ databases">
        <authorList>
            <person name="Durling M."/>
        </authorList>
    </citation>
    <scope>NUCLEOTIDE SEQUENCE</scope>
</reference>
<comment type="caution">
    <text evidence="1">The sequence shown here is derived from an EMBL/GenBank/DDBJ whole genome shotgun (WGS) entry which is preliminary data.</text>
</comment>
<dbReference type="AlphaFoldDB" id="A0A9N9LUN9"/>
<keyword evidence="2" id="KW-1185">Reference proteome</keyword>
<dbReference type="OrthoDB" id="3552736at2759"/>
<evidence type="ECO:0000313" key="2">
    <source>
        <dbReference type="Proteomes" id="UP000701801"/>
    </source>
</evidence>